<dbReference type="EMBL" id="HG806137">
    <property type="protein sequence ID" value="CDW57220.1"/>
    <property type="molecule type" value="Genomic_DNA"/>
</dbReference>
<accession>A0A077ZF24</accession>
<gene>
    <name evidence="1" type="ORF">TTRE_0000551101</name>
</gene>
<dbReference type="Proteomes" id="UP000030665">
    <property type="component" value="Unassembled WGS sequence"/>
</dbReference>
<dbReference type="AlphaFoldDB" id="A0A077ZF24"/>
<protein>
    <submittedName>
        <fullName evidence="1">Uncharacterized protein</fullName>
    </submittedName>
</protein>
<dbReference type="OrthoDB" id="10314916at2759"/>
<proteinExistence type="predicted"/>
<evidence type="ECO:0000313" key="1">
    <source>
        <dbReference type="EMBL" id="CDW57220.1"/>
    </source>
</evidence>
<reference evidence="1" key="2">
    <citation type="submission" date="2014-03" db="EMBL/GenBank/DDBJ databases">
        <title>The whipworm genome and dual-species transcriptomics of an intimate host-pathogen interaction.</title>
        <authorList>
            <person name="Foth B.J."/>
            <person name="Tsai I.J."/>
            <person name="Reid A.J."/>
            <person name="Bancroft A.J."/>
            <person name="Nichol S."/>
            <person name="Tracey A."/>
            <person name="Holroyd N."/>
            <person name="Cotton J.A."/>
            <person name="Stanley E.J."/>
            <person name="Zarowiecki M."/>
            <person name="Liu J.Z."/>
            <person name="Huckvale T."/>
            <person name="Cooper P.J."/>
            <person name="Grencis R.K."/>
            <person name="Berriman M."/>
        </authorList>
    </citation>
    <scope>NUCLEOTIDE SEQUENCE [LARGE SCALE GENOMIC DNA]</scope>
</reference>
<keyword evidence="2" id="KW-1185">Reference proteome</keyword>
<name>A0A077ZF24_TRITR</name>
<organism evidence="1 2">
    <name type="scientific">Trichuris trichiura</name>
    <name type="common">Whipworm</name>
    <name type="synonym">Trichocephalus trichiurus</name>
    <dbReference type="NCBI Taxonomy" id="36087"/>
    <lineage>
        <taxon>Eukaryota</taxon>
        <taxon>Metazoa</taxon>
        <taxon>Ecdysozoa</taxon>
        <taxon>Nematoda</taxon>
        <taxon>Enoplea</taxon>
        <taxon>Dorylaimia</taxon>
        <taxon>Trichinellida</taxon>
        <taxon>Trichuridae</taxon>
        <taxon>Trichuris</taxon>
    </lineage>
</organism>
<sequence length="107" mass="11495">MSLTEAGNEFSEIDLRDDASINGAISGGSLEEANQISVMETDPAVLPLSEAACRPVKPQTLSLNDPIRVGESAEEIFARLESEVVQGEISGRDLVNSVLYVVSDWML</sequence>
<evidence type="ECO:0000313" key="2">
    <source>
        <dbReference type="Proteomes" id="UP000030665"/>
    </source>
</evidence>
<reference evidence="1" key="1">
    <citation type="submission" date="2014-01" db="EMBL/GenBank/DDBJ databases">
        <authorList>
            <person name="Aslett M."/>
        </authorList>
    </citation>
    <scope>NUCLEOTIDE SEQUENCE</scope>
</reference>